<feature type="transmembrane region" description="Helical" evidence="10">
    <location>
        <begin position="66"/>
        <end position="86"/>
    </location>
</feature>
<protein>
    <submittedName>
        <fullName evidence="11">Cytochrome P450 family 71 polypeptide</fullName>
    </submittedName>
</protein>
<dbReference type="AlphaFoldDB" id="A0AAV8D4V9"/>
<evidence type="ECO:0000256" key="5">
    <source>
        <dbReference type="ARBA" id="ARBA00023002"/>
    </source>
</evidence>
<dbReference type="EMBL" id="JAMFTS010000004">
    <property type="protein sequence ID" value="KAJ4761913.1"/>
    <property type="molecule type" value="Genomic_DNA"/>
</dbReference>
<evidence type="ECO:0000256" key="4">
    <source>
        <dbReference type="ARBA" id="ARBA00022723"/>
    </source>
</evidence>
<dbReference type="Proteomes" id="UP001140206">
    <property type="component" value="Chromosome 4"/>
</dbReference>
<dbReference type="InterPro" id="IPR001128">
    <property type="entry name" value="Cyt_P450"/>
</dbReference>
<comment type="cofactor">
    <cofactor evidence="1 8">
        <name>heme</name>
        <dbReference type="ChEBI" id="CHEBI:30413"/>
    </cofactor>
</comment>
<feature type="binding site" description="axial binding residue" evidence="8">
    <location>
        <position position="503"/>
    </location>
    <ligand>
        <name>heme</name>
        <dbReference type="ChEBI" id="CHEBI:30413"/>
    </ligand>
    <ligandPart>
        <name>Fe</name>
        <dbReference type="ChEBI" id="CHEBI:18248"/>
    </ligandPart>
</feature>
<evidence type="ECO:0000313" key="11">
    <source>
        <dbReference type="EMBL" id="KAJ4761913.1"/>
    </source>
</evidence>
<dbReference type="PRINTS" id="PR00385">
    <property type="entry name" value="P450"/>
</dbReference>
<sequence>MAEPHCQYIPSATLFHFQQFPFPKQMFECYFTILNPFLVNTSPTNTEIYQALSIVLSITSRLMDFLLPYTVMFFSIIILLLSTFLLKRSALKNLRLPPGPWPLPIIGNLHCLIGSLPHRALRDLSQQYGPLLLLQLGETPTIIASSIEASREILTTHDVNFASRPISPTVHILSGGGKGIAFSSYGEYWRHVRKICVVELLSNKRVQSFRPIREEEVNNLVRNIYTSASSGQFINLHEVLTMLANDITVKTVVGSKCKDPDVFLKELDNIVEIATGFSLVDLYPSSWLLRLISKRLDDAKRCHKKVCQFFDGIIRQQRERKSTRGDGVSEDFLSVLLRIHDEDNEKIPIDINDVKAIITDMVAGGIETTSRTLEWAMTELIRNYRVMRKAQTEVRELLKGCATVSESDLVRLNYLHLVIKETLRLHPPLPLLVPRQCSETCRIIGYDIPKGATVIVNMWAIGRDPQYWEDPEEFKPERFATSNVDFRGTDFQFLPFGSGRRMCPGMSFGLASLELALAALLYHFDWKLPGNVKPEDVDMSEAPYVIVRKKTPLLLHAVRHEPDSA</sequence>
<gene>
    <name evidence="11" type="ORF">LUZ62_072288</name>
</gene>
<keyword evidence="4 8" id="KW-0479">Metal-binding</keyword>
<keyword evidence="3 8" id="KW-0349">Heme</keyword>
<accession>A0AAV8D4V9</accession>
<keyword evidence="7 9" id="KW-0503">Monooxygenase</keyword>
<dbReference type="PANTHER" id="PTHR47955">
    <property type="entry name" value="CYTOCHROME P450 FAMILY 71 PROTEIN"/>
    <property type="match status" value="1"/>
</dbReference>
<keyword evidence="12" id="KW-1185">Reference proteome</keyword>
<dbReference type="GO" id="GO:0016705">
    <property type="term" value="F:oxidoreductase activity, acting on paired donors, with incorporation or reduction of molecular oxygen"/>
    <property type="evidence" value="ECO:0007669"/>
    <property type="project" value="InterPro"/>
</dbReference>
<evidence type="ECO:0000256" key="9">
    <source>
        <dbReference type="RuleBase" id="RU000461"/>
    </source>
</evidence>
<proteinExistence type="inferred from homology"/>
<keyword evidence="10" id="KW-0472">Membrane</keyword>
<dbReference type="FunFam" id="1.10.630.10:FF:000008">
    <property type="entry name" value="Cytochrome P450 71D8"/>
    <property type="match status" value="1"/>
</dbReference>
<name>A0AAV8D4V9_9POAL</name>
<comment type="similarity">
    <text evidence="2 9">Belongs to the cytochrome P450 family.</text>
</comment>
<reference evidence="11" key="1">
    <citation type="submission" date="2022-08" db="EMBL/GenBank/DDBJ databases">
        <authorList>
            <person name="Marques A."/>
        </authorList>
    </citation>
    <scope>NUCLEOTIDE SEQUENCE</scope>
    <source>
        <strain evidence="11">RhyPub2mFocal</strain>
        <tissue evidence="11">Leaves</tissue>
    </source>
</reference>
<dbReference type="SUPFAM" id="SSF48264">
    <property type="entry name" value="Cytochrome P450"/>
    <property type="match status" value="1"/>
</dbReference>
<dbReference type="GO" id="GO:0004497">
    <property type="term" value="F:monooxygenase activity"/>
    <property type="evidence" value="ECO:0007669"/>
    <property type="project" value="UniProtKB-KW"/>
</dbReference>
<keyword evidence="5 9" id="KW-0560">Oxidoreductase</keyword>
<dbReference type="InterPro" id="IPR017972">
    <property type="entry name" value="Cyt_P450_CS"/>
</dbReference>
<evidence type="ECO:0000256" key="6">
    <source>
        <dbReference type="ARBA" id="ARBA00023004"/>
    </source>
</evidence>
<dbReference type="Gene3D" id="1.10.630.10">
    <property type="entry name" value="Cytochrome P450"/>
    <property type="match status" value="1"/>
</dbReference>
<keyword evidence="10" id="KW-0812">Transmembrane</keyword>
<dbReference type="GO" id="GO:0020037">
    <property type="term" value="F:heme binding"/>
    <property type="evidence" value="ECO:0007669"/>
    <property type="project" value="InterPro"/>
</dbReference>
<dbReference type="Pfam" id="PF00067">
    <property type="entry name" value="p450"/>
    <property type="match status" value="1"/>
</dbReference>
<evidence type="ECO:0000256" key="8">
    <source>
        <dbReference type="PIRSR" id="PIRSR602401-1"/>
    </source>
</evidence>
<keyword evidence="10" id="KW-1133">Transmembrane helix</keyword>
<dbReference type="PANTHER" id="PTHR47955:SF19">
    <property type="entry name" value="CYTOCHROME P450 71A9-LIKE ISOFORM X1"/>
    <property type="match status" value="1"/>
</dbReference>
<dbReference type="PROSITE" id="PS00086">
    <property type="entry name" value="CYTOCHROME_P450"/>
    <property type="match status" value="1"/>
</dbReference>
<dbReference type="CDD" id="cd11072">
    <property type="entry name" value="CYP71-like"/>
    <property type="match status" value="1"/>
</dbReference>
<dbReference type="GO" id="GO:0005506">
    <property type="term" value="F:iron ion binding"/>
    <property type="evidence" value="ECO:0007669"/>
    <property type="project" value="InterPro"/>
</dbReference>
<evidence type="ECO:0000256" key="10">
    <source>
        <dbReference type="SAM" id="Phobius"/>
    </source>
</evidence>
<dbReference type="InterPro" id="IPR002401">
    <property type="entry name" value="Cyt_P450_E_grp-I"/>
</dbReference>
<keyword evidence="6 8" id="KW-0408">Iron</keyword>
<evidence type="ECO:0000313" key="12">
    <source>
        <dbReference type="Proteomes" id="UP001140206"/>
    </source>
</evidence>
<evidence type="ECO:0000256" key="1">
    <source>
        <dbReference type="ARBA" id="ARBA00001971"/>
    </source>
</evidence>
<dbReference type="InterPro" id="IPR036396">
    <property type="entry name" value="Cyt_P450_sf"/>
</dbReference>
<dbReference type="GO" id="GO:0016102">
    <property type="term" value="P:diterpenoid biosynthetic process"/>
    <property type="evidence" value="ECO:0007669"/>
    <property type="project" value="UniProtKB-ARBA"/>
</dbReference>
<evidence type="ECO:0000256" key="2">
    <source>
        <dbReference type="ARBA" id="ARBA00010617"/>
    </source>
</evidence>
<dbReference type="PRINTS" id="PR00463">
    <property type="entry name" value="EP450I"/>
</dbReference>
<evidence type="ECO:0000256" key="7">
    <source>
        <dbReference type="ARBA" id="ARBA00023033"/>
    </source>
</evidence>
<evidence type="ECO:0000256" key="3">
    <source>
        <dbReference type="ARBA" id="ARBA00022617"/>
    </source>
</evidence>
<comment type="caution">
    <text evidence="11">The sequence shown here is derived from an EMBL/GenBank/DDBJ whole genome shotgun (WGS) entry which is preliminary data.</text>
</comment>
<organism evidence="11 12">
    <name type="scientific">Rhynchospora pubera</name>
    <dbReference type="NCBI Taxonomy" id="906938"/>
    <lineage>
        <taxon>Eukaryota</taxon>
        <taxon>Viridiplantae</taxon>
        <taxon>Streptophyta</taxon>
        <taxon>Embryophyta</taxon>
        <taxon>Tracheophyta</taxon>
        <taxon>Spermatophyta</taxon>
        <taxon>Magnoliopsida</taxon>
        <taxon>Liliopsida</taxon>
        <taxon>Poales</taxon>
        <taxon>Cyperaceae</taxon>
        <taxon>Cyperoideae</taxon>
        <taxon>Rhynchosporeae</taxon>
        <taxon>Rhynchospora</taxon>
    </lineage>
</organism>